<dbReference type="VEuPathDB" id="FungiDB:H257_04216"/>
<dbReference type="PROSITE" id="PS51269">
    <property type="entry name" value="COMM"/>
    <property type="match status" value="1"/>
</dbReference>
<dbReference type="Pfam" id="PF07258">
    <property type="entry name" value="COMM_domain"/>
    <property type="match status" value="1"/>
</dbReference>
<gene>
    <name evidence="2" type="ORF">H257_04216</name>
</gene>
<dbReference type="OrthoDB" id="71944at2759"/>
<protein>
    <recommendedName>
        <fullName evidence="1">COMM domain-containing protein</fullName>
    </recommendedName>
</protein>
<feature type="domain" description="COMM" evidence="1">
    <location>
        <begin position="15"/>
        <end position="81"/>
    </location>
</feature>
<dbReference type="AlphaFoldDB" id="W4GWV2"/>
<evidence type="ECO:0000313" key="2">
    <source>
        <dbReference type="EMBL" id="ETV83499.1"/>
    </source>
</evidence>
<dbReference type="EMBL" id="KI913120">
    <property type="protein sequence ID" value="ETV83499.1"/>
    <property type="molecule type" value="Genomic_DNA"/>
</dbReference>
<dbReference type="RefSeq" id="XP_009826929.1">
    <property type="nucleotide sequence ID" value="XM_009828627.1"/>
</dbReference>
<dbReference type="GeneID" id="20806212"/>
<accession>W4GWV2</accession>
<reference evidence="2" key="1">
    <citation type="submission" date="2013-12" db="EMBL/GenBank/DDBJ databases">
        <title>The Genome Sequence of Aphanomyces astaci APO3.</title>
        <authorList>
            <consortium name="The Broad Institute Genomics Platform"/>
            <person name="Russ C."/>
            <person name="Tyler B."/>
            <person name="van West P."/>
            <person name="Dieguez-Uribeondo J."/>
            <person name="Young S.K."/>
            <person name="Zeng Q."/>
            <person name="Gargeya S."/>
            <person name="Fitzgerald M."/>
            <person name="Abouelleil A."/>
            <person name="Alvarado L."/>
            <person name="Chapman S.B."/>
            <person name="Gainer-Dewar J."/>
            <person name="Goldberg J."/>
            <person name="Griggs A."/>
            <person name="Gujja S."/>
            <person name="Hansen M."/>
            <person name="Howarth C."/>
            <person name="Imamovic A."/>
            <person name="Ireland A."/>
            <person name="Larimer J."/>
            <person name="McCowan C."/>
            <person name="Murphy C."/>
            <person name="Pearson M."/>
            <person name="Poon T.W."/>
            <person name="Priest M."/>
            <person name="Roberts A."/>
            <person name="Saif S."/>
            <person name="Shea T."/>
            <person name="Sykes S."/>
            <person name="Wortman J."/>
            <person name="Nusbaum C."/>
            <person name="Birren B."/>
        </authorList>
    </citation>
    <scope>NUCLEOTIDE SEQUENCE [LARGE SCALE GENOMIC DNA]</scope>
    <source>
        <strain evidence="2">APO3</strain>
    </source>
</reference>
<evidence type="ECO:0000259" key="1">
    <source>
        <dbReference type="PROSITE" id="PS51269"/>
    </source>
</evidence>
<name>W4GWV2_APHAT</name>
<organism evidence="2">
    <name type="scientific">Aphanomyces astaci</name>
    <name type="common">Crayfish plague agent</name>
    <dbReference type="NCBI Taxonomy" id="112090"/>
    <lineage>
        <taxon>Eukaryota</taxon>
        <taxon>Sar</taxon>
        <taxon>Stramenopiles</taxon>
        <taxon>Oomycota</taxon>
        <taxon>Saprolegniomycetes</taxon>
        <taxon>Saprolegniales</taxon>
        <taxon>Verrucalvaceae</taxon>
        <taxon>Aphanomyces</taxon>
    </lineage>
</organism>
<proteinExistence type="predicted"/>
<dbReference type="InterPro" id="IPR017920">
    <property type="entry name" value="COMM"/>
</dbReference>
<sequence length="86" mass="9685">MPSLLTHDEPAAASADTNLKWRVDVVLHTKEQTNVQEPKALVELSSQEAEGNTVRMQMSRAQVSEVLREFEKIQQLIDARQKAKAN</sequence>